<dbReference type="STRING" id="150121.SAMN06296010_0573"/>
<keyword evidence="7" id="KW-1185">Reference proteome</keyword>
<evidence type="ECO:0000259" key="5">
    <source>
        <dbReference type="Pfam" id="PF01266"/>
    </source>
</evidence>
<dbReference type="InterPro" id="IPR006076">
    <property type="entry name" value="FAD-dep_OxRdtase"/>
</dbReference>
<evidence type="ECO:0000256" key="2">
    <source>
        <dbReference type="ARBA" id="ARBA00022630"/>
    </source>
</evidence>
<evidence type="ECO:0000256" key="4">
    <source>
        <dbReference type="ARBA" id="ARBA00023002"/>
    </source>
</evidence>
<evidence type="ECO:0000256" key="1">
    <source>
        <dbReference type="ARBA" id="ARBA00001974"/>
    </source>
</evidence>
<dbReference type="InterPro" id="IPR045170">
    <property type="entry name" value="MTOX"/>
</dbReference>
<organism evidence="6 7">
    <name type="scientific">Agreia pratensis</name>
    <dbReference type="NCBI Taxonomy" id="150121"/>
    <lineage>
        <taxon>Bacteria</taxon>
        <taxon>Bacillati</taxon>
        <taxon>Actinomycetota</taxon>
        <taxon>Actinomycetes</taxon>
        <taxon>Micrococcales</taxon>
        <taxon>Microbacteriaceae</taxon>
        <taxon>Agreia</taxon>
    </lineage>
</organism>
<keyword evidence="2" id="KW-0285">Flavoprotein</keyword>
<dbReference type="GO" id="GO:0008115">
    <property type="term" value="F:sarcosine oxidase activity"/>
    <property type="evidence" value="ECO:0007669"/>
    <property type="project" value="TreeGrafter"/>
</dbReference>
<evidence type="ECO:0000313" key="7">
    <source>
        <dbReference type="Proteomes" id="UP000193244"/>
    </source>
</evidence>
<comment type="cofactor">
    <cofactor evidence="1">
        <name>FAD</name>
        <dbReference type="ChEBI" id="CHEBI:57692"/>
    </cofactor>
</comment>
<dbReference type="EMBL" id="FXAY01000001">
    <property type="protein sequence ID" value="SMG14780.1"/>
    <property type="molecule type" value="Genomic_DNA"/>
</dbReference>
<dbReference type="Gene3D" id="3.30.9.10">
    <property type="entry name" value="D-Amino Acid Oxidase, subunit A, domain 2"/>
    <property type="match status" value="1"/>
</dbReference>
<dbReference type="InterPro" id="IPR036188">
    <property type="entry name" value="FAD/NAD-bd_sf"/>
</dbReference>
<dbReference type="Proteomes" id="UP000193244">
    <property type="component" value="Unassembled WGS sequence"/>
</dbReference>
<dbReference type="GO" id="GO:0050660">
    <property type="term" value="F:flavin adenine dinucleotide binding"/>
    <property type="evidence" value="ECO:0007669"/>
    <property type="project" value="InterPro"/>
</dbReference>
<feature type="domain" description="FAD dependent oxidoreductase" evidence="5">
    <location>
        <begin position="2"/>
        <end position="360"/>
    </location>
</feature>
<proteinExistence type="predicted"/>
<dbReference type="SUPFAM" id="SSF54373">
    <property type="entry name" value="FAD-linked reductases, C-terminal domain"/>
    <property type="match status" value="1"/>
</dbReference>
<dbReference type="Gene3D" id="3.50.50.60">
    <property type="entry name" value="FAD/NAD(P)-binding domain"/>
    <property type="match status" value="1"/>
</dbReference>
<dbReference type="Pfam" id="PF01266">
    <property type="entry name" value="DAO"/>
    <property type="match status" value="1"/>
</dbReference>
<evidence type="ECO:0000313" key="6">
    <source>
        <dbReference type="EMBL" id="SMG14780.1"/>
    </source>
</evidence>
<reference evidence="7" key="1">
    <citation type="submission" date="2017-04" db="EMBL/GenBank/DDBJ databases">
        <authorList>
            <person name="Varghese N."/>
            <person name="Submissions S."/>
        </authorList>
    </citation>
    <scope>NUCLEOTIDE SEQUENCE [LARGE SCALE GENOMIC DNA]</scope>
    <source>
        <strain evidence="7">VKM Ac-2510</strain>
    </source>
</reference>
<sequence>MVVGGGAMGSAAAWQLARRGREVTLLERFGPGHTQGASHGASRNFNLSYADDTYLSLLREALPLWRELEAESGVAVLDQVGLANHGANPAFDTVAALLPGYGFEAAFLAPEEAGERWPGIRFDTRVLFTPQAGRLNADAAVSALQRAAAARGAAVRHHSRVVAIRLASPDSVLVTVQPVDEVTGEQSGTVETLDARRVVVTLGAWTSKLLGSTVALPRLVVTQEQPAHFAVHDATLSWPGFNHAPNPLDPTYDYWYSGVYGMFTPGQGVKAGWHGTGAVIDPEARTFASEPAQLAALQRYAREWLPGVDAETLVEISCTYTTTPDSNFVVDSSGPLSVGAGFSGHGFKFTPAIGRILADLVDGVGAPPALFSLAAAR</sequence>
<name>A0A1X7IKC3_9MICO</name>
<protein>
    <submittedName>
        <fullName evidence="6">Sarcosine oxidase</fullName>
    </submittedName>
</protein>
<keyword evidence="4" id="KW-0560">Oxidoreductase</keyword>
<dbReference type="PANTHER" id="PTHR10961">
    <property type="entry name" value="PEROXISOMAL SARCOSINE OXIDASE"/>
    <property type="match status" value="1"/>
</dbReference>
<gene>
    <name evidence="6" type="ORF">SAMN06296010_0573</name>
</gene>
<evidence type="ECO:0000256" key="3">
    <source>
        <dbReference type="ARBA" id="ARBA00022827"/>
    </source>
</evidence>
<dbReference type="PANTHER" id="PTHR10961:SF7">
    <property type="entry name" value="FAD DEPENDENT OXIDOREDUCTASE DOMAIN-CONTAINING PROTEIN"/>
    <property type="match status" value="1"/>
</dbReference>
<dbReference type="SUPFAM" id="SSF51905">
    <property type="entry name" value="FAD/NAD(P)-binding domain"/>
    <property type="match status" value="1"/>
</dbReference>
<dbReference type="AlphaFoldDB" id="A0A1X7IKC3"/>
<accession>A0A1X7IKC3</accession>
<keyword evidence="3" id="KW-0274">FAD</keyword>